<accession>A0ABV0ISI0</accession>
<comment type="caution">
    <text evidence="1">The sequence shown here is derived from an EMBL/GenBank/DDBJ whole genome shotgun (WGS) entry which is preliminary data.</text>
</comment>
<dbReference type="EMBL" id="JBDXMI010000001">
    <property type="protein sequence ID" value="MEO9384244.1"/>
    <property type="molecule type" value="Genomic_DNA"/>
</dbReference>
<keyword evidence="2" id="KW-1185">Reference proteome</keyword>
<gene>
    <name evidence="1" type="ORF">ABI908_09010</name>
</gene>
<sequence>MHADSLQPLPSTELPPLQIVICVEGGMVSVVYASHPDCAVTVLDWDDAACDGPDYFPLKGFASRAACQAHLRQLILVG</sequence>
<name>A0ABV0ISI0_9NEIS</name>
<reference evidence="1 2" key="1">
    <citation type="submission" date="2024-05" db="EMBL/GenBank/DDBJ databases">
        <authorList>
            <person name="De Oliveira J.P."/>
            <person name="Noriler S.A."/>
            <person name="De Oliveira A.G."/>
            <person name="Sipoli D.S."/>
        </authorList>
    </citation>
    <scope>NUCLEOTIDE SEQUENCE [LARGE SCALE GENOMIC DNA]</scope>
    <source>
        <strain evidence="1 2">LABIM192</strain>
    </source>
</reference>
<protein>
    <submittedName>
        <fullName evidence="1">Uncharacterized protein</fullName>
    </submittedName>
</protein>
<dbReference type="RefSeq" id="WP_347936678.1">
    <property type="nucleotide sequence ID" value="NZ_JBDXMI010000001.1"/>
</dbReference>
<evidence type="ECO:0000313" key="2">
    <source>
        <dbReference type="Proteomes" id="UP001462502"/>
    </source>
</evidence>
<dbReference type="Proteomes" id="UP001462502">
    <property type="component" value="Unassembled WGS sequence"/>
</dbReference>
<evidence type="ECO:0000313" key="1">
    <source>
        <dbReference type="EMBL" id="MEO9384244.1"/>
    </source>
</evidence>
<proteinExistence type="predicted"/>
<organism evidence="1 2">
    <name type="scientific">Chromobacterium phragmitis</name>
    <dbReference type="NCBI Taxonomy" id="2202141"/>
    <lineage>
        <taxon>Bacteria</taxon>
        <taxon>Pseudomonadati</taxon>
        <taxon>Pseudomonadota</taxon>
        <taxon>Betaproteobacteria</taxon>
        <taxon>Neisseriales</taxon>
        <taxon>Chromobacteriaceae</taxon>
        <taxon>Chromobacterium</taxon>
    </lineage>
</organism>